<keyword evidence="3" id="KW-1185">Reference proteome</keyword>
<name>A0ABT6R4Q6_9BACL</name>
<feature type="transmembrane region" description="Helical" evidence="1">
    <location>
        <begin position="6"/>
        <end position="26"/>
    </location>
</feature>
<organism evidence="2 3">
    <name type="scientific">Exiguobacterium antarcticum</name>
    <dbReference type="NCBI Taxonomy" id="132920"/>
    <lineage>
        <taxon>Bacteria</taxon>
        <taxon>Bacillati</taxon>
        <taxon>Bacillota</taxon>
        <taxon>Bacilli</taxon>
        <taxon>Bacillales</taxon>
        <taxon>Bacillales Family XII. Incertae Sedis</taxon>
        <taxon>Exiguobacterium</taxon>
    </lineage>
</organism>
<feature type="transmembrane region" description="Helical" evidence="1">
    <location>
        <begin position="112"/>
        <end position="132"/>
    </location>
</feature>
<protein>
    <submittedName>
        <fullName evidence="2">Uncharacterized protein</fullName>
    </submittedName>
</protein>
<feature type="transmembrane region" description="Helical" evidence="1">
    <location>
        <begin position="47"/>
        <end position="66"/>
    </location>
</feature>
<evidence type="ECO:0000256" key="1">
    <source>
        <dbReference type="SAM" id="Phobius"/>
    </source>
</evidence>
<reference evidence="2 3" key="1">
    <citation type="submission" date="2023-04" db="EMBL/GenBank/DDBJ databases">
        <title>Antarctic isolates genomes.</title>
        <authorList>
            <person name="Dimov S.G."/>
        </authorList>
    </citation>
    <scope>NUCLEOTIDE SEQUENCE [LARGE SCALE GENOMIC DNA]</scope>
    <source>
        <strain evidence="2 3">AL19</strain>
    </source>
</reference>
<dbReference type="RefSeq" id="WP_026829771.1">
    <property type="nucleotide sequence ID" value="NZ_JASBQV010000024.1"/>
</dbReference>
<keyword evidence="1" id="KW-0472">Membrane</keyword>
<evidence type="ECO:0000313" key="3">
    <source>
        <dbReference type="Proteomes" id="UP001243286"/>
    </source>
</evidence>
<feature type="transmembrane region" description="Helical" evidence="1">
    <location>
        <begin position="148"/>
        <end position="167"/>
    </location>
</feature>
<keyword evidence="1" id="KW-1133">Transmembrane helix</keyword>
<dbReference type="EMBL" id="JASBQV010000024">
    <property type="protein sequence ID" value="MDI3235921.1"/>
    <property type="molecule type" value="Genomic_DNA"/>
</dbReference>
<feature type="transmembrane region" description="Helical" evidence="1">
    <location>
        <begin position="78"/>
        <end position="100"/>
    </location>
</feature>
<comment type="caution">
    <text evidence="2">The sequence shown here is derived from an EMBL/GenBank/DDBJ whole genome shotgun (WGS) entry which is preliminary data.</text>
</comment>
<proteinExistence type="predicted"/>
<dbReference type="Proteomes" id="UP001243286">
    <property type="component" value="Unassembled WGS sequence"/>
</dbReference>
<gene>
    <name evidence="2" type="ORF">QK289_12965</name>
</gene>
<accession>A0ABT6R4Q6</accession>
<evidence type="ECO:0000313" key="2">
    <source>
        <dbReference type="EMBL" id="MDI3235921.1"/>
    </source>
</evidence>
<sequence>MYRRYLLFLIWAIAIVFILVFGNNRVFPAGFLFSFFRFDQSQFDTSALSLFTLLGIYPAAFFMLFLDEKRFLKPSPMLASFGAFVLGSFILMPYLALAIPRQTFLPFRRRKFVPYLVAVLAVLSAIVIWLALARSDWSIFQIYFMTNQFVRTMTVDLVMFYILQLFMLHRIRIRQDQRLGWRDLIPLFGLFSYLFRRHLPASTNS</sequence>
<keyword evidence="1" id="KW-0812">Transmembrane</keyword>